<dbReference type="PANTHER" id="PTHR30414">
    <property type="entry name" value="MINICONDUCTANCE MECHANOSENSITIVE CHANNEL YBDG"/>
    <property type="match status" value="1"/>
</dbReference>
<dbReference type="Proteomes" id="UP000885690">
    <property type="component" value="Unassembled WGS sequence"/>
</dbReference>
<comment type="subcellular location">
    <subcellularLocation>
        <location evidence="1">Endomembrane system</location>
        <topology evidence="1">Multi-pass membrane protein</topology>
    </subcellularLocation>
</comment>
<feature type="transmembrane region" description="Helical" evidence="6">
    <location>
        <begin position="60"/>
        <end position="82"/>
    </location>
</feature>
<evidence type="ECO:0000259" key="7">
    <source>
        <dbReference type="Pfam" id="PF00924"/>
    </source>
</evidence>
<comment type="similarity">
    <text evidence="2">Belongs to the MscS (TC 1.A.23) family.</text>
</comment>
<feature type="transmembrane region" description="Helical" evidence="6">
    <location>
        <begin position="130"/>
        <end position="152"/>
    </location>
</feature>
<dbReference type="PANTHER" id="PTHR30414:SF0">
    <property type="entry name" value="MINICONDUCTANCE MECHANOSENSITIVE CHANNEL YBDG"/>
    <property type="match status" value="1"/>
</dbReference>
<dbReference type="InterPro" id="IPR010920">
    <property type="entry name" value="LSM_dom_sf"/>
</dbReference>
<dbReference type="Pfam" id="PF00924">
    <property type="entry name" value="MS_channel_2nd"/>
    <property type="match status" value="1"/>
</dbReference>
<evidence type="ECO:0000259" key="8">
    <source>
        <dbReference type="Pfam" id="PF21082"/>
    </source>
</evidence>
<keyword evidence="4 6" id="KW-1133">Transmembrane helix</keyword>
<evidence type="ECO:0000256" key="6">
    <source>
        <dbReference type="SAM" id="Phobius"/>
    </source>
</evidence>
<dbReference type="GO" id="GO:0008381">
    <property type="term" value="F:mechanosensitive monoatomic ion channel activity"/>
    <property type="evidence" value="ECO:0007669"/>
    <property type="project" value="InterPro"/>
</dbReference>
<evidence type="ECO:0000256" key="1">
    <source>
        <dbReference type="ARBA" id="ARBA00004127"/>
    </source>
</evidence>
<evidence type="ECO:0000256" key="2">
    <source>
        <dbReference type="ARBA" id="ARBA00008017"/>
    </source>
</evidence>
<comment type="caution">
    <text evidence="9">The sequence shown here is derived from an EMBL/GenBank/DDBJ whole genome shotgun (WGS) entry which is preliminary data.</text>
</comment>
<evidence type="ECO:0000256" key="3">
    <source>
        <dbReference type="ARBA" id="ARBA00022692"/>
    </source>
</evidence>
<keyword evidence="3 6" id="KW-0812">Transmembrane</keyword>
<keyword evidence="5 6" id="KW-0472">Membrane</keyword>
<protein>
    <submittedName>
        <fullName evidence="9">Mechanosensitive ion channel family protein</fullName>
    </submittedName>
</protein>
<dbReference type="InterPro" id="IPR049278">
    <property type="entry name" value="MS_channel_C"/>
</dbReference>
<gene>
    <name evidence="9" type="ORF">ENF32_00635</name>
</gene>
<dbReference type="InterPro" id="IPR023408">
    <property type="entry name" value="MscS_beta-dom_sf"/>
</dbReference>
<dbReference type="Gene3D" id="2.30.30.60">
    <property type="match status" value="1"/>
</dbReference>
<organism evidence="9">
    <name type="scientific">Thermosulfidibacter takaii</name>
    <dbReference type="NCBI Taxonomy" id="412593"/>
    <lineage>
        <taxon>Bacteria</taxon>
        <taxon>Pseudomonadati</taxon>
        <taxon>Thermosulfidibacterota</taxon>
        <taxon>Thermosulfidibacteria</taxon>
        <taxon>Thermosulfidibacterales</taxon>
        <taxon>Thermosulfidibacteraceae</taxon>
    </lineage>
</organism>
<proteinExistence type="inferred from homology"/>
<dbReference type="GO" id="GO:0012505">
    <property type="term" value="C:endomembrane system"/>
    <property type="evidence" value="ECO:0007669"/>
    <property type="project" value="UniProtKB-SubCell"/>
</dbReference>
<feature type="transmembrane region" description="Helical" evidence="6">
    <location>
        <begin position="158"/>
        <end position="184"/>
    </location>
</feature>
<dbReference type="Pfam" id="PF21082">
    <property type="entry name" value="MS_channel_3rd"/>
    <property type="match status" value="1"/>
</dbReference>
<evidence type="ECO:0000256" key="4">
    <source>
        <dbReference type="ARBA" id="ARBA00022989"/>
    </source>
</evidence>
<dbReference type="InterPro" id="IPR030192">
    <property type="entry name" value="YbdG"/>
</dbReference>
<dbReference type="GO" id="GO:0005886">
    <property type="term" value="C:plasma membrane"/>
    <property type="evidence" value="ECO:0007669"/>
    <property type="project" value="TreeGrafter"/>
</dbReference>
<dbReference type="AlphaFoldDB" id="A0A7C0U5W3"/>
<reference evidence="9" key="1">
    <citation type="journal article" date="2020" name="mSystems">
        <title>Genome- and Community-Level Interaction Insights into Carbon Utilization and Element Cycling Functions of Hydrothermarchaeota in Hydrothermal Sediment.</title>
        <authorList>
            <person name="Zhou Z."/>
            <person name="Liu Y."/>
            <person name="Xu W."/>
            <person name="Pan J."/>
            <person name="Luo Z.H."/>
            <person name="Li M."/>
        </authorList>
    </citation>
    <scope>NUCLEOTIDE SEQUENCE [LARGE SCALE GENOMIC DNA]</scope>
    <source>
        <strain evidence="9">HyVt-115</strain>
    </source>
</reference>
<evidence type="ECO:0000256" key="5">
    <source>
        <dbReference type="ARBA" id="ARBA00023136"/>
    </source>
</evidence>
<accession>A0A7C0U5W3</accession>
<feature type="transmembrane region" description="Helical" evidence="6">
    <location>
        <begin position="20"/>
        <end position="39"/>
    </location>
</feature>
<sequence length="413" mass="47286">MDKKYLQWLELAFSNQLVRLFLVLLAALLVHFIVKRVLVRAVRDFSARTQNKLDDLFSQYKVFDLLAFLGPILVLRFGAALVPLMAPVLGKLVSVLWALFIALLVDRLLSVGFSVYERYPISRRWPLKGYVQVVKLIVYCAAVIVALCALLEKSPWGFLSGLGALSAILMLVFRTTILSFVASFQVISQGLIRVGDWIEMPKYGVDGEVVDVTLTNLIVQNWDKTLVTVPTYKLLEDSFKNWRGMEETGGRRIKRAVMVDQATVRFCDEEMIERFKKIHLIKDYVEKKVKEIEEHNRRLGIDPQASPVNGRRMTNLGTFRIYLEEYLRQHPQIRKDMTLMVRQLKPTPEGLPLEVYAFVSDTRWVYYERIQADIFDHILAAAPEFGLKVFQIPSGGDLREGLAALRRTDGEDG</sequence>
<dbReference type="SUPFAM" id="SSF50182">
    <property type="entry name" value="Sm-like ribonucleoproteins"/>
    <property type="match status" value="1"/>
</dbReference>
<dbReference type="InterPro" id="IPR006685">
    <property type="entry name" value="MscS_channel_2nd"/>
</dbReference>
<dbReference type="GO" id="GO:0071470">
    <property type="term" value="P:cellular response to osmotic stress"/>
    <property type="evidence" value="ECO:0007669"/>
    <property type="project" value="InterPro"/>
</dbReference>
<evidence type="ECO:0000313" key="9">
    <source>
        <dbReference type="EMBL" id="HDD52561.1"/>
    </source>
</evidence>
<name>A0A7C0U5W3_9BACT</name>
<feature type="domain" description="Mechanosensitive ion channel MscS C-terminal" evidence="8">
    <location>
        <begin position="324"/>
        <end position="387"/>
    </location>
</feature>
<feature type="domain" description="Mechanosensitive ion channel MscS" evidence="7">
    <location>
        <begin position="176"/>
        <end position="243"/>
    </location>
</feature>
<dbReference type="EMBL" id="DQWS01000026">
    <property type="protein sequence ID" value="HDD52561.1"/>
    <property type="molecule type" value="Genomic_DNA"/>
</dbReference>
<feature type="transmembrane region" description="Helical" evidence="6">
    <location>
        <begin position="88"/>
        <end position="109"/>
    </location>
</feature>